<dbReference type="InterPro" id="IPR025406">
    <property type="entry name" value="DUF4132"/>
</dbReference>
<name>A0ABV3EUL1_9ACTN</name>
<dbReference type="EMBL" id="JBEZNA010000057">
    <property type="protein sequence ID" value="MEU9579845.1"/>
    <property type="molecule type" value="Genomic_DNA"/>
</dbReference>
<dbReference type="InterPro" id="IPR056639">
    <property type="entry name" value="DUF7737"/>
</dbReference>
<dbReference type="Pfam" id="PF13569">
    <property type="entry name" value="DUF4132"/>
    <property type="match status" value="1"/>
</dbReference>
<protein>
    <submittedName>
        <fullName evidence="4">DUF4132 domain-containing protein</fullName>
    </submittedName>
</protein>
<accession>A0ABV3EUL1</accession>
<evidence type="ECO:0000259" key="3">
    <source>
        <dbReference type="Pfam" id="PF24879"/>
    </source>
</evidence>
<evidence type="ECO:0000313" key="5">
    <source>
        <dbReference type="Proteomes" id="UP001551584"/>
    </source>
</evidence>
<evidence type="ECO:0000256" key="1">
    <source>
        <dbReference type="SAM" id="MobiDB-lite"/>
    </source>
</evidence>
<dbReference type="Proteomes" id="UP001551584">
    <property type="component" value="Unassembled WGS sequence"/>
</dbReference>
<feature type="region of interest" description="Disordered" evidence="1">
    <location>
        <begin position="1"/>
        <end position="29"/>
    </location>
</feature>
<keyword evidence="5" id="KW-1185">Reference proteome</keyword>
<dbReference type="Pfam" id="PF24879">
    <property type="entry name" value="DUF7737"/>
    <property type="match status" value="1"/>
</dbReference>
<sequence length="830" mass="91907">MLYDDSAAAARHRKDPLDGVGPADGHAADPTGLAALLTRALTDPDFTTEGQDRHPDLTRLSDEQLGSLFVTAYAAPMPATPHATAIRHTIENAAAERQPSYTPDACRRLFEALVEKCGTRGWADLTLGLSALEHCAGPLPDVSEQARELVELCLGKETVRQPYALLAIARIAGQVTLRAAVRRLSRDVGSIVADEMAVIAGLPRAEQTLLSGTDRNDKFTSAPLDAWRRSADNPAYVAFARRALEAAADRTDAIAAGEIPYQADKAFTDREIISLGNALRVALLRDEPWLPELFDRLLPGVALAPTAPAKTLPSQALLYEVVRAAQEFPTPELATAIRTVRRTVRHAGVPKQLDKMLKKVDAALAERTEVALRLPRLGFETVTDSGSTLSGSTVGGVLRRPAGDHQAVVTVAETATLTWEKDGRPLRSLPAAVRREHPALVTELRDLVKRVNAHLATLTRALEGGFTVDATHPYRWWRAELVEHPLARTLVRRLIWEVEATPGEWRAVLPETDGPDASDALDDLDALDVADDARVRLWHPLRSDPDSVRAWRDLLTERHIRQPFKQAFREVYRLTPAEEQTHLYSNRFAAHLVHYRRMFALFRARGWKSDLLGPWDHGDDAHAERILAAGEWRVRFFHTWADQAGDDELASTDQVRFHRRVDGTWRETPLTDVPPLLFSEAMRDVDLFVGVTSIAADPDWTDGGPPRTYWERASFAELTESAEARRDALQRILPRLKIADRCTLAGRFLVVRGDLRTYKIHMGSGNILMEPDDSYLCIVPAAGPATRSTNQLFLPFEDDRLSLILSKAFLLAADSKITDPSILTQIERGA</sequence>
<feature type="domain" description="DUF4132" evidence="2">
    <location>
        <begin position="423"/>
        <end position="607"/>
    </location>
</feature>
<proteinExistence type="predicted"/>
<feature type="domain" description="DUF7737" evidence="3">
    <location>
        <begin position="722"/>
        <end position="826"/>
    </location>
</feature>
<comment type="caution">
    <text evidence="4">The sequence shown here is derived from an EMBL/GenBank/DDBJ whole genome shotgun (WGS) entry which is preliminary data.</text>
</comment>
<organism evidence="4 5">
    <name type="scientific">Streptomyces chilikensis</name>
    <dbReference type="NCBI Taxonomy" id="1194079"/>
    <lineage>
        <taxon>Bacteria</taxon>
        <taxon>Bacillati</taxon>
        <taxon>Actinomycetota</taxon>
        <taxon>Actinomycetes</taxon>
        <taxon>Kitasatosporales</taxon>
        <taxon>Streptomycetaceae</taxon>
        <taxon>Streptomyces</taxon>
    </lineage>
</organism>
<gene>
    <name evidence="4" type="ORF">AB0D95_21660</name>
</gene>
<dbReference type="RefSeq" id="WP_359275101.1">
    <property type="nucleotide sequence ID" value="NZ_JBEZNA010000057.1"/>
</dbReference>
<evidence type="ECO:0000259" key="2">
    <source>
        <dbReference type="Pfam" id="PF13569"/>
    </source>
</evidence>
<reference evidence="4 5" key="1">
    <citation type="submission" date="2024-06" db="EMBL/GenBank/DDBJ databases">
        <title>The Natural Products Discovery Center: Release of the First 8490 Sequenced Strains for Exploring Actinobacteria Biosynthetic Diversity.</title>
        <authorList>
            <person name="Kalkreuter E."/>
            <person name="Kautsar S.A."/>
            <person name="Yang D."/>
            <person name="Bader C.D."/>
            <person name="Teijaro C.N."/>
            <person name="Fluegel L."/>
            <person name="Davis C.M."/>
            <person name="Simpson J.R."/>
            <person name="Lauterbach L."/>
            <person name="Steele A.D."/>
            <person name="Gui C."/>
            <person name="Meng S."/>
            <person name="Li G."/>
            <person name="Viehrig K."/>
            <person name="Ye F."/>
            <person name="Su P."/>
            <person name="Kiefer A.F."/>
            <person name="Nichols A."/>
            <person name="Cepeda A.J."/>
            <person name="Yan W."/>
            <person name="Fan B."/>
            <person name="Jiang Y."/>
            <person name="Adhikari A."/>
            <person name="Zheng C.-J."/>
            <person name="Schuster L."/>
            <person name="Cowan T.M."/>
            <person name="Smanski M.J."/>
            <person name="Chevrette M.G."/>
            <person name="De Carvalho L.P.S."/>
            <person name="Shen B."/>
        </authorList>
    </citation>
    <scope>NUCLEOTIDE SEQUENCE [LARGE SCALE GENOMIC DNA]</scope>
    <source>
        <strain evidence="4 5">NPDC048117</strain>
    </source>
</reference>
<evidence type="ECO:0000313" key="4">
    <source>
        <dbReference type="EMBL" id="MEU9579845.1"/>
    </source>
</evidence>